<name>A0AAN9JAX2_CLITE</name>
<keyword evidence="2" id="KW-1185">Reference proteome</keyword>
<organism evidence="1 2">
    <name type="scientific">Clitoria ternatea</name>
    <name type="common">Butterfly pea</name>
    <dbReference type="NCBI Taxonomy" id="43366"/>
    <lineage>
        <taxon>Eukaryota</taxon>
        <taxon>Viridiplantae</taxon>
        <taxon>Streptophyta</taxon>
        <taxon>Embryophyta</taxon>
        <taxon>Tracheophyta</taxon>
        <taxon>Spermatophyta</taxon>
        <taxon>Magnoliopsida</taxon>
        <taxon>eudicotyledons</taxon>
        <taxon>Gunneridae</taxon>
        <taxon>Pentapetalae</taxon>
        <taxon>rosids</taxon>
        <taxon>fabids</taxon>
        <taxon>Fabales</taxon>
        <taxon>Fabaceae</taxon>
        <taxon>Papilionoideae</taxon>
        <taxon>50 kb inversion clade</taxon>
        <taxon>NPAAA clade</taxon>
        <taxon>indigoferoid/millettioid clade</taxon>
        <taxon>Phaseoleae</taxon>
        <taxon>Clitoria</taxon>
    </lineage>
</organism>
<dbReference type="Proteomes" id="UP001359559">
    <property type="component" value="Unassembled WGS sequence"/>
</dbReference>
<accession>A0AAN9JAX2</accession>
<comment type="caution">
    <text evidence="1">The sequence shown here is derived from an EMBL/GenBank/DDBJ whole genome shotgun (WGS) entry which is preliminary data.</text>
</comment>
<evidence type="ECO:0000313" key="2">
    <source>
        <dbReference type="Proteomes" id="UP001359559"/>
    </source>
</evidence>
<gene>
    <name evidence="1" type="ORF">RJT34_18495</name>
</gene>
<reference evidence="1 2" key="1">
    <citation type="submission" date="2024-01" db="EMBL/GenBank/DDBJ databases">
        <title>The genomes of 5 underutilized Papilionoideae crops provide insights into root nodulation and disease resistance.</title>
        <authorList>
            <person name="Yuan L."/>
        </authorList>
    </citation>
    <scope>NUCLEOTIDE SEQUENCE [LARGE SCALE GENOMIC DNA]</scope>
    <source>
        <strain evidence="1">LY-2023</strain>
        <tissue evidence="1">Leaf</tissue>
    </source>
</reference>
<sequence>MRKGECFDFSEDEYCVSGFCYCCWKLKICSWAKHHEREKPEEEEEEEEEESHLRVDRKHSVKVTSEISVAFQKLSLISNPQFAESHFDLAASPTNRHPLWSRADIYSFVSIDKDASPDDDSAIVTLLAPYPSCTVLGSCRGFLLLHHEIADFDLIIWNPSTGAYKSIPRPVQCDFDVTGAFLCGFGYDLQQMTTW</sequence>
<dbReference type="EMBL" id="JAYKXN010000004">
    <property type="protein sequence ID" value="KAK7295585.1"/>
    <property type="molecule type" value="Genomic_DNA"/>
</dbReference>
<proteinExistence type="predicted"/>
<protein>
    <submittedName>
        <fullName evidence="1">Uncharacterized protein</fullName>
    </submittedName>
</protein>
<evidence type="ECO:0000313" key="1">
    <source>
        <dbReference type="EMBL" id="KAK7295585.1"/>
    </source>
</evidence>
<dbReference type="AlphaFoldDB" id="A0AAN9JAX2"/>